<evidence type="ECO:0000313" key="3">
    <source>
        <dbReference type="Proteomes" id="UP001151760"/>
    </source>
</evidence>
<dbReference type="InterPro" id="IPR043128">
    <property type="entry name" value="Rev_trsase/Diguanyl_cyclase"/>
</dbReference>
<gene>
    <name evidence="2" type="ORF">Tco_1124560</name>
</gene>
<reference evidence="2" key="2">
    <citation type="submission" date="2022-01" db="EMBL/GenBank/DDBJ databases">
        <authorList>
            <person name="Yamashiro T."/>
            <person name="Shiraishi A."/>
            <person name="Satake H."/>
            <person name="Nakayama K."/>
        </authorList>
    </citation>
    <scope>NUCLEOTIDE SEQUENCE</scope>
</reference>
<dbReference type="Gene3D" id="3.10.10.10">
    <property type="entry name" value="HIV Type 1 Reverse Transcriptase, subunit A, domain 1"/>
    <property type="match status" value="1"/>
</dbReference>
<dbReference type="InterPro" id="IPR043502">
    <property type="entry name" value="DNA/RNA_pol_sf"/>
</dbReference>
<organism evidence="2 3">
    <name type="scientific">Tanacetum coccineum</name>
    <dbReference type="NCBI Taxonomy" id="301880"/>
    <lineage>
        <taxon>Eukaryota</taxon>
        <taxon>Viridiplantae</taxon>
        <taxon>Streptophyta</taxon>
        <taxon>Embryophyta</taxon>
        <taxon>Tracheophyta</taxon>
        <taxon>Spermatophyta</taxon>
        <taxon>Magnoliopsida</taxon>
        <taxon>eudicotyledons</taxon>
        <taxon>Gunneridae</taxon>
        <taxon>Pentapetalae</taxon>
        <taxon>asterids</taxon>
        <taxon>campanulids</taxon>
        <taxon>Asterales</taxon>
        <taxon>Asteraceae</taxon>
        <taxon>Asteroideae</taxon>
        <taxon>Anthemideae</taxon>
        <taxon>Anthemidinae</taxon>
        <taxon>Tanacetum</taxon>
    </lineage>
</organism>
<dbReference type="InterPro" id="IPR053134">
    <property type="entry name" value="RNA-dir_DNA_polymerase"/>
</dbReference>
<dbReference type="Gene3D" id="3.30.70.270">
    <property type="match status" value="1"/>
</dbReference>
<proteinExistence type="predicted"/>
<accession>A0ABQ5J6K9</accession>
<feature type="region of interest" description="Disordered" evidence="1">
    <location>
        <begin position="256"/>
        <end position="284"/>
    </location>
</feature>
<comment type="caution">
    <text evidence="2">The sequence shown here is derived from an EMBL/GenBank/DDBJ whole genome shotgun (WGS) entry which is preliminary data.</text>
</comment>
<evidence type="ECO:0008006" key="4">
    <source>
        <dbReference type="Google" id="ProtNLM"/>
    </source>
</evidence>
<dbReference type="SUPFAM" id="SSF56672">
    <property type="entry name" value="DNA/RNA polymerases"/>
    <property type="match status" value="1"/>
</dbReference>
<reference evidence="2" key="1">
    <citation type="journal article" date="2022" name="Int. J. Mol. Sci.">
        <title>Draft Genome of Tanacetum Coccineum: Genomic Comparison of Closely Related Tanacetum-Family Plants.</title>
        <authorList>
            <person name="Yamashiro T."/>
            <person name="Shiraishi A."/>
            <person name="Nakayama K."/>
            <person name="Satake H."/>
        </authorList>
    </citation>
    <scope>NUCLEOTIDE SEQUENCE</scope>
</reference>
<evidence type="ECO:0000256" key="1">
    <source>
        <dbReference type="SAM" id="MobiDB-lite"/>
    </source>
</evidence>
<evidence type="ECO:0000313" key="2">
    <source>
        <dbReference type="EMBL" id="GJU08130.1"/>
    </source>
</evidence>
<name>A0ABQ5J6K9_9ASTR</name>
<keyword evidence="3" id="KW-1185">Reference proteome</keyword>
<dbReference type="Proteomes" id="UP001151760">
    <property type="component" value="Unassembled WGS sequence"/>
</dbReference>
<dbReference type="PANTHER" id="PTHR24559">
    <property type="entry name" value="TRANSPOSON TY3-I GAG-POL POLYPROTEIN"/>
    <property type="match status" value="1"/>
</dbReference>
<protein>
    <recommendedName>
        <fullName evidence="4">Reverse transcriptase domain-containing protein</fullName>
    </recommendedName>
</protein>
<dbReference type="CDD" id="cd01647">
    <property type="entry name" value="RT_LTR"/>
    <property type="match status" value="1"/>
</dbReference>
<dbReference type="PANTHER" id="PTHR24559:SF444">
    <property type="entry name" value="REVERSE TRANSCRIPTASE DOMAIN-CONTAINING PROTEIN"/>
    <property type="match status" value="1"/>
</dbReference>
<dbReference type="EMBL" id="BQNB010021603">
    <property type="protein sequence ID" value="GJU08130.1"/>
    <property type="molecule type" value="Genomic_DNA"/>
</dbReference>
<sequence>MDGESTEAFIERSKAESMHVCEAPECMRISGFMHGITNPDLIKKLNDNISKSIDEMMNVTTAFLRGEIEGAVKSGQLSHLVKEIKQGGRRGEQAKAAKKGEAPNKEKATTIFMVQPWKRITRQKVTQIFSIGREIYFPPLKGDSEQENPIVIEAEVERHLIHRMYVDGGSVLEISITIQWYNRPPGFQKIETVPSTVHGMLKFPMKEGILTICGNTIIPAECRMVAEAPSGPPPQEPTVAKGIKVAIHPEYDRRSKVHSGTSLEYPRRMPAHKEKKKGQAPERNKAIQEEVAKLVEAKIMREVHYHDWLSNPVMVKKHDGSRRMCVNFTDLNKSCPKDFYPFLEIDWKIESLYGYPFKCFLDAYKGYHQIKMAEEDEDKTTFHTS</sequence>